<dbReference type="AlphaFoldDB" id="A0A811UFV1"/>
<sequence>MGVQTGLHANATPPPVSQIRRLPVAREFVSGAEQLHQQTCVTMRSANQPTKYLQSEVHMDNCRLIDPSSEKCKWT</sequence>
<name>A0A811UFV1_CERCA</name>
<reference evidence="1" key="1">
    <citation type="submission" date="2020-11" db="EMBL/GenBank/DDBJ databases">
        <authorList>
            <person name="Whitehead M."/>
        </authorList>
    </citation>
    <scope>NUCLEOTIDE SEQUENCE</scope>
    <source>
        <strain evidence="1">EGII</strain>
    </source>
</reference>
<proteinExistence type="predicted"/>
<protein>
    <submittedName>
        <fullName evidence="1">(Mediterranean fruit fly) hypothetical protein</fullName>
    </submittedName>
</protein>
<keyword evidence="2" id="KW-1185">Reference proteome</keyword>
<accession>A0A811UFV1</accession>
<gene>
    <name evidence="1" type="ORF">CCAP1982_LOCUS6302</name>
</gene>
<organism evidence="1 2">
    <name type="scientific">Ceratitis capitata</name>
    <name type="common">Mediterranean fruit fly</name>
    <name type="synonym">Tephritis capitata</name>
    <dbReference type="NCBI Taxonomy" id="7213"/>
    <lineage>
        <taxon>Eukaryota</taxon>
        <taxon>Metazoa</taxon>
        <taxon>Ecdysozoa</taxon>
        <taxon>Arthropoda</taxon>
        <taxon>Hexapoda</taxon>
        <taxon>Insecta</taxon>
        <taxon>Pterygota</taxon>
        <taxon>Neoptera</taxon>
        <taxon>Endopterygota</taxon>
        <taxon>Diptera</taxon>
        <taxon>Brachycera</taxon>
        <taxon>Muscomorpha</taxon>
        <taxon>Tephritoidea</taxon>
        <taxon>Tephritidae</taxon>
        <taxon>Ceratitis</taxon>
        <taxon>Ceratitis</taxon>
    </lineage>
</organism>
<comment type="caution">
    <text evidence="1">The sequence shown here is derived from an EMBL/GenBank/DDBJ whole genome shotgun (WGS) entry which is preliminary data.</text>
</comment>
<evidence type="ECO:0000313" key="2">
    <source>
        <dbReference type="Proteomes" id="UP000606786"/>
    </source>
</evidence>
<evidence type="ECO:0000313" key="1">
    <source>
        <dbReference type="EMBL" id="CAD6997671.1"/>
    </source>
</evidence>
<dbReference type="EMBL" id="CAJHJT010000012">
    <property type="protein sequence ID" value="CAD6997671.1"/>
    <property type="molecule type" value="Genomic_DNA"/>
</dbReference>
<dbReference type="Proteomes" id="UP000606786">
    <property type="component" value="Unassembled WGS sequence"/>
</dbReference>